<comment type="caution">
    <text evidence="1">The sequence shown here is derived from an EMBL/GenBank/DDBJ whole genome shotgun (WGS) entry which is preliminary data.</text>
</comment>
<dbReference type="OrthoDB" id="947938at2"/>
<dbReference type="AlphaFoldDB" id="A0A2S7SXL8"/>
<protein>
    <submittedName>
        <fullName evidence="1">Uncharacterized protein</fullName>
    </submittedName>
</protein>
<accession>A0A2S7SXL8</accession>
<organism evidence="1 2">
    <name type="scientific">Flavipsychrobacter stenotrophus</name>
    <dbReference type="NCBI Taxonomy" id="2077091"/>
    <lineage>
        <taxon>Bacteria</taxon>
        <taxon>Pseudomonadati</taxon>
        <taxon>Bacteroidota</taxon>
        <taxon>Chitinophagia</taxon>
        <taxon>Chitinophagales</taxon>
        <taxon>Chitinophagaceae</taxon>
        <taxon>Flavipsychrobacter</taxon>
    </lineage>
</organism>
<reference evidence="1 2" key="1">
    <citation type="submission" date="2018-01" db="EMBL/GenBank/DDBJ databases">
        <title>A novel member of the phylum Bacteroidetes isolated from glacier ice.</title>
        <authorList>
            <person name="Liu Q."/>
            <person name="Xin Y.-H."/>
        </authorList>
    </citation>
    <scope>NUCLEOTIDE SEQUENCE [LARGE SCALE GENOMIC DNA]</scope>
    <source>
        <strain evidence="1 2">RB1R16</strain>
    </source>
</reference>
<name>A0A2S7SXL8_9BACT</name>
<dbReference type="Proteomes" id="UP000239872">
    <property type="component" value="Unassembled WGS sequence"/>
</dbReference>
<evidence type="ECO:0000313" key="2">
    <source>
        <dbReference type="Proteomes" id="UP000239872"/>
    </source>
</evidence>
<proteinExistence type="predicted"/>
<dbReference type="RefSeq" id="WP_105038550.1">
    <property type="nucleotide sequence ID" value="NZ_PPSL01000002.1"/>
</dbReference>
<sequence length="298" mass="34650">MTAKRFSAILLVTVSILLNLGCGQFSEKKDNITGLWNFRGNGGDDNSLEESAYLNLREDNTYTFYQPYYFDYGHWTFKDKKIRLVSERKKILYKKEWTLDVVDREKDLLKISYPFADEWLKLPGLTGTDAMEKIKYTVHKNIFLERNNVQFSADNDPFSIAHSQWRIRPDHKETCQEIQQRVLGTTKHLCLLFSQYNRSEVSNVSWQHSPNPFILGSNGVAMQGRDHIATAWVNTFYDEENAAAAYDLLSSLFKEDIDVPIHFKKYSEMWVSLLGQMDSIGRQKSLCDDSKPVVREKE</sequence>
<evidence type="ECO:0000313" key="1">
    <source>
        <dbReference type="EMBL" id="PQJ11670.1"/>
    </source>
</evidence>
<keyword evidence="2" id="KW-1185">Reference proteome</keyword>
<gene>
    <name evidence="1" type="ORF">CJD36_007700</name>
</gene>
<dbReference type="EMBL" id="PPSL01000002">
    <property type="protein sequence ID" value="PQJ11670.1"/>
    <property type="molecule type" value="Genomic_DNA"/>
</dbReference>